<evidence type="ECO:0000256" key="1">
    <source>
        <dbReference type="ARBA" id="ARBA00004496"/>
    </source>
</evidence>
<dbReference type="SUPFAM" id="SSF48452">
    <property type="entry name" value="TPR-like"/>
    <property type="match status" value="2"/>
</dbReference>
<feature type="compositionally biased region" description="Low complexity" evidence="6">
    <location>
        <begin position="402"/>
        <end position="416"/>
    </location>
</feature>
<comment type="subcellular location">
    <subcellularLocation>
        <location evidence="1">Cytoplasm</location>
    </subcellularLocation>
</comment>
<feature type="region of interest" description="Disordered" evidence="6">
    <location>
        <begin position="673"/>
        <end position="713"/>
    </location>
</feature>
<dbReference type="GO" id="GO:0005829">
    <property type="term" value="C:cytosol"/>
    <property type="evidence" value="ECO:0007669"/>
    <property type="project" value="TreeGrafter"/>
</dbReference>
<feature type="compositionally biased region" description="Acidic residues" evidence="6">
    <location>
        <begin position="428"/>
        <end position="437"/>
    </location>
</feature>
<dbReference type="GO" id="GO:0005739">
    <property type="term" value="C:mitochondrion"/>
    <property type="evidence" value="ECO:0007669"/>
    <property type="project" value="TreeGrafter"/>
</dbReference>
<dbReference type="AlphaFoldDB" id="A0A150G0B0"/>
<gene>
    <name evidence="7" type="ORF">GPECTOR_96g727</name>
</gene>
<dbReference type="EMBL" id="LSYV01000097">
    <property type="protein sequence ID" value="KXZ43261.1"/>
    <property type="molecule type" value="Genomic_DNA"/>
</dbReference>
<reference evidence="8" key="1">
    <citation type="journal article" date="2016" name="Nat. Commun.">
        <title>The Gonium pectorale genome demonstrates co-option of cell cycle regulation during the evolution of multicellularity.</title>
        <authorList>
            <person name="Hanschen E.R."/>
            <person name="Marriage T.N."/>
            <person name="Ferris P.J."/>
            <person name="Hamaji T."/>
            <person name="Toyoda A."/>
            <person name="Fujiyama A."/>
            <person name="Neme R."/>
            <person name="Noguchi H."/>
            <person name="Minakuchi Y."/>
            <person name="Suzuki M."/>
            <person name="Kawai-Toyooka H."/>
            <person name="Smith D.R."/>
            <person name="Sparks H."/>
            <person name="Anderson J."/>
            <person name="Bakaric R."/>
            <person name="Luria V."/>
            <person name="Karger A."/>
            <person name="Kirschner M.W."/>
            <person name="Durand P.M."/>
            <person name="Michod R.E."/>
            <person name="Nozaki H."/>
            <person name="Olson B.J."/>
        </authorList>
    </citation>
    <scope>NUCLEOTIDE SEQUENCE [LARGE SCALE GENOMIC DNA]</scope>
    <source>
        <strain evidence="8">NIES-2863</strain>
    </source>
</reference>
<dbReference type="InterPro" id="IPR011990">
    <property type="entry name" value="TPR-like_helical_dom_sf"/>
</dbReference>
<evidence type="ECO:0000256" key="5">
    <source>
        <dbReference type="PROSITE-ProRule" id="PRU00339"/>
    </source>
</evidence>
<feature type="compositionally biased region" description="Low complexity" evidence="6">
    <location>
        <begin position="126"/>
        <end position="147"/>
    </location>
</feature>
<evidence type="ECO:0000313" key="7">
    <source>
        <dbReference type="EMBL" id="KXZ43261.1"/>
    </source>
</evidence>
<evidence type="ECO:0000256" key="2">
    <source>
        <dbReference type="ARBA" id="ARBA00022490"/>
    </source>
</evidence>
<name>A0A150G0B0_GONPE</name>
<feature type="compositionally biased region" description="Basic and acidic residues" evidence="6">
    <location>
        <begin position="389"/>
        <end position="401"/>
    </location>
</feature>
<feature type="compositionally biased region" description="Low complexity" evidence="6">
    <location>
        <begin position="101"/>
        <end position="114"/>
    </location>
</feature>
<dbReference type="PANTHER" id="PTHR45984:SF1">
    <property type="entry name" value="SPAG1 AXONEMAL DYNEIN ASSEMBLY FACTOR"/>
    <property type="match status" value="1"/>
</dbReference>
<keyword evidence="4 5" id="KW-0802">TPR repeat</keyword>
<dbReference type="InterPro" id="IPR051982">
    <property type="entry name" value="CiliaryAsmbly_MitoImport"/>
</dbReference>
<feature type="region of interest" description="Disordered" evidence="6">
    <location>
        <begin position="356"/>
        <end position="530"/>
    </location>
</feature>
<dbReference type="SMART" id="SM00028">
    <property type="entry name" value="TPR"/>
    <property type="match status" value="6"/>
</dbReference>
<dbReference type="PANTHER" id="PTHR45984">
    <property type="entry name" value="RNA (RNA) POLYMERASE II ASSOCIATED PROTEIN HOMOLOG"/>
    <property type="match status" value="1"/>
</dbReference>
<evidence type="ECO:0000313" key="8">
    <source>
        <dbReference type="Proteomes" id="UP000075714"/>
    </source>
</evidence>
<dbReference type="OrthoDB" id="629492at2759"/>
<accession>A0A150G0B0</accession>
<organism evidence="7 8">
    <name type="scientific">Gonium pectorale</name>
    <name type="common">Green alga</name>
    <dbReference type="NCBI Taxonomy" id="33097"/>
    <lineage>
        <taxon>Eukaryota</taxon>
        <taxon>Viridiplantae</taxon>
        <taxon>Chlorophyta</taxon>
        <taxon>core chlorophytes</taxon>
        <taxon>Chlorophyceae</taxon>
        <taxon>CS clade</taxon>
        <taxon>Chlamydomonadales</taxon>
        <taxon>Volvocaceae</taxon>
        <taxon>Gonium</taxon>
    </lineage>
</organism>
<feature type="compositionally biased region" description="Acidic residues" evidence="6">
    <location>
        <begin position="688"/>
        <end position="698"/>
    </location>
</feature>
<proteinExistence type="predicted"/>
<dbReference type="InterPro" id="IPR019734">
    <property type="entry name" value="TPR_rpt"/>
</dbReference>
<feature type="compositionally biased region" description="Pro residues" evidence="6">
    <location>
        <begin position="460"/>
        <end position="529"/>
    </location>
</feature>
<dbReference type="Proteomes" id="UP000075714">
    <property type="component" value="Unassembled WGS sequence"/>
</dbReference>
<feature type="compositionally biased region" description="Gly residues" evidence="6">
    <location>
        <begin position="704"/>
        <end position="713"/>
    </location>
</feature>
<feature type="compositionally biased region" description="Acidic residues" evidence="6">
    <location>
        <begin position="358"/>
        <end position="371"/>
    </location>
</feature>
<evidence type="ECO:0000256" key="6">
    <source>
        <dbReference type="SAM" id="MobiDB-lite"/>
    </source>
</evidence>
<keyword evidence="8" id="KW-1185">Reference proteome</keyword>
<sequence length="713" mass="75496">MPPPNPRKPLNEKEKAEFDNITYDEIQKCKDMKKLIRMEAYLRDEGYAPTADAVLNRLRELGQRAAVAEVDPEVARELAKEQARMSADLASWTSQMKHTDAALAASKEASARDAGVPPVRAPVRNGDPAPAAAASSSSKPGPKADSAVGTQVRSGRDYYERWEQKAAAALAEVDREEDAAVAAVGSAPRAPAGAAASAASTAGLARSPALTERLLSLNAGLSAPERLQLSALEKSKGNEHFRAKEYAEAVEHYTLALGLRGTAGEASLFSNRAAAYVKLQMWDAAEADCTAALEADPAAVKAYVRRAFARFEMGKHAEVVADCDAALAFTPDSREMSELRAKAAKALEARGMKRMAIEEVEDEEEEDEEEGVVGAKPSSAAGQQQQRPQEAKQAEPERKEQAPSAAPATSAEASAQGGQWKKLAVVEMDSDEEEEAPAPEAAAATPGADRVAKRGAAEPAPAPAPAPAPVPAPSPAPAPAAPAPAPAPAPEAAPAPAPTTQPPAPTPSPAPCVRPPPPPPPPAPAPTPPEVFDKVVDAIRLEGNKEFKEKNFVRAVQLYNEALELAPDNVNLYINRSMARLNSNIPQKALRDACLAVALDPSNVKALHKRARAKHGVKLWELACEDLQRCLDMLPANNPARKDLENDLEESRAQVREAANRAAERAKLAAAAKPRVTSYAKARVTIEEHEDEPEDDAGELGYRKPGGGKGKGS</sequence>
<keyword evidence="2" id="KW-0963">Cytoplasm</keyword>
<evidence type="ECO:0000256" key="4">
    <source>
        <dbReference type="ARBA" id="ARBA00022803"/>
    </source>
</evidence>
<protein>
    <submittedName>
        <fullName evidence="7">Uncharacterized protein</fullName>
    </submittedName>
</protein>
<dbReference type="Gene3D" id="1.25.40.10">
    <property type="entry name" value="Tetratricopeptide repeat domain"/>
    <property type="match status" value="2"/>
</dbReference>
<evidence type="ECO:0000256" key="3">
    <source>
        <dbReference type="ARBA" id="ARBA00022737"/>
    </source>
</evidence>
<dbReference type="GO" id="GO:0031072">
    <property type="term" value="F:heat shock protein binding"/>
    <property type="evidence" value="ECO:0007669"/>
    <property type="project" value="TreeGrafter"/>
</dbReference>
<dbReference type="PRINTS" id="PR01217">
    <property type="entry name" value="PRICHEXTENSN"/>
</dbReference>
<comment type="caution">
    <text evidence="7">The sequence shown here is derived from an EMBL/GenBank/DDBJ whole genome shotgun (WGS) entry which is preliminary data.</text>
</comment>
<dbReference type="STRING" id="33097.A0A150G0B0"/>
<feature type="repeat" description="TPR" evidence="5">
    <location>
        <begin position="536"/>
        <end position="569"/>
    </location>
</feature>
<keyword evidence="3" id="KW-0677">Repeat</keyword>
<dbReference type="GO" id="GO:0006626">
    <property type="term" value="P:protein targeting to mitochondrion"/>
    <property type="evidence" value="ECO:0007669"/>
    <property type="project" value="TreeGrafter"/>
</dbReference>
<dbReference type="PROSITE" id="PS50005">
    <property type="entry name" value="TPR"/>
    <property type="match status" value="1"/>
</dbReference>
<feature type="region of interest" description="Disordered" evidence="6">
    <location>
        <begin position="81"/>
        <end position="152"/>
    </location>
</feature>